<keyword evidence="3" id="KW-1185">Reference proteome</keyword>
<dbReference type="AlphaFoldDB" id="A0A4R2IGA6"/>
<dbReference type="Proteomes" id="UP000294862">
    <property type="component" value="Unassembled WGS sequence"/>
</dbReference>
<organism evidence="2 3">
    <name type="scientific">Dokdonella fugitiva</name>
    <dbReference type="NCBI Taxonomy" id="328517"/>
    <lineage>
        <taxon>Bacteria</taxon>
        <taxon>Pseudomonadati</taxon>
        <taxon>Pseudomonadota</taxon>
        <taxon>Gammaproteobacteria</taxon>
        <taxon>Lysobacterales</taxon>
        <taxon>Rhodanobacteraceae</taxon>
        <taxon>Dokdonella</taxon>
    </lineage>
</organism>
<evidence type="ECO:0000313" key="3">
    <source>
        <dbReference type="Proteomes" id="UP000294862"/>
    </source>
</evidence>
<name>A0A4R2IGA6_9GAMM</name>
<proteinExistence type="predicted"/>
<protein>
    <submittedName>
        <fullName evidence="2">Sulfotransferase domain-containing protein</fullName>
    </submittedName>
</protein>
<dbReference type="InterPro" id="IPR000863">
    <property type="entry name" value="Sulfotransferase_dom"/>
</dbReference>
<dbReference type="RefSeq" id="WP_158287298.1">
    <property type="nucleotide sequence ID" value="NZ_SLWQ01000001.1"/>
</dbReference>
<comment type="caution">
    <text evidence="2">The sequence shown here is derived from an EMBL/GenBank/DDBJ whole genome shotgun (WGS) entry which is preliminary data.</text>
</comment>
<dbReference type="SUPFAM" id="SSF52540">
    <property type="entry name" value="P-loop containing nucleoside triphosphate hydrolases"/>
    <property type="match status" value="1"/>
</dbReference>
<dbReference type="InterPro" id="IPR027417">
    <property type="entry name" value="P-loop_NTPase"/>
</dbReference>
<gene>
    <name evidence="2" type="ORF">EV148_101667</name>
</gene>
<sequence length="323" mass="35934">MRDLTGFHAVPDRPGYDRYTIEVASPELPCGAAWLANCLLELGVPAWKHWGCDDGAHWAACADGAHRYVGGDNGWSRVLPALRDGRTFRFRADACARVHHVWPDVYLPAARRALFVRDPCDALYSDWRRRLALGEQPGAFPAYCRSRYYHYPVSRLDYLRLFLRTWRREAERAEVHVVRFEDYRADARATLGAILVRLGIDATPAQLAHAVEESSVERVKAEDERLHRLGVVDSTLVRGEPPGESARALDAATLAWLRDEFADVRAWLGYADATPRPHAEAACDDALHDDVIAALHAAGIPLARSSWLALALRDALAGVARAA</sequence>
<reference evidence="2 3" key="1">
    <citation type="journal article" date="2015" name="Stand. Genomic Sci.">
        <title>Genomic Encyclopedia of Bacterial and Archaeal Type Strains, Phase III: the genomes of soil and plant-associated and newly described type strains.</title>
        <authorList>
            <person name="Whitman W.B."/>
            <person name="Woyke T."/>
            <person name="Klenk H.P."/>
            <person name="Zhou Y."/>
            <person name="Lilburn T.G."/>
            <person name="Beck B.J."/>
            <person name="De Vos P."/>
            <person name="Vandamme P."/>
            <person name="Eisen J.A."/>
            <person name="Garrity G."/>
            <person name="Hugenholtz P."/>
            <person name="Kyrpides N.C."/>
        </authorList>
    </citation>
    <scope>NUCLEOTIDE SEQUENCE [LARGE SCALE GENOMIC DNA]</scope>
    <source>
        <strain evidence="2 3">A3</strain>
    </source>
</reference>
<dbReference type="OrthoDB" id="7838069at2"/>
<feature type="domain" description="Sulfotransferase" evidence="1">
    <location>
        <begin position="111"/>
        <end position="221"/>
    </location>
</feature>
<evidence type="ECO:0000259" key="1">
    <source>
        <dbReference type="Pfam" id="PF00685"/>
    </source>
</evidence>
<dbReference type="Pfam" id="PF00685">
    <property type="entry name" value="Sulfotransfer_1"/>
    <property type="match status" value="1"/>
</dbReference>
<accession>A0A4R2IGA6</accession>
<dbReference type="EMBL" id="SLWQ01000001">
    <property type="protein sequence ID" value="TCO43246.1"/>
    <property type="molecule type" value="Genomic_DNA"/>
</dbReference>
<dbReference type="GO" id="GO:0008146">
    <property type="term" value="F:sulfotransferase activity"/>
    <property type="evidence" value="ECO:0007669"/>
    <property type="project" value="InterPro"/>
</dbReference>
<evidence type="ECO:0000313" key="2">
    <source>
        <dbReference type="EMBL" id="TCO43246.1"/>
    </source>
</evidence>
<keyword evidence="2" id="KW-0808">Transferase</keyword>
<dbReference type="Gene3D" id="3.40.50.300">
    <property type="entry name" value="P-loop containing nucleotide triphosphate hydrolases"/>
    <property type="match status" value="1"/>
</dbReference>